<protein>
    <submittedName>
        <fullName evidence="5">SNF2-like protein</fullName>
    </submittedName>
</protein>
<dbReference type="EMBL" id="RBUO01000079">
    <property type="protein sequence ID" value="RMV22492.1"/>
    <property type="molecule type" value="Genomic_DNA"/>
</dbReference>
<dbReference type="InterPro" id="IPR027417">
    <property type="entry name" value="P-loop_NTPase"/>
</dbReference>
<dbReference type="AlphaFoldDB" id="A0A3M6ATL0"/>
<dbReference type="CDD" id="cd17919">
    <property type="entry name" value="DEXHc_Snf"/>
    <property type="match status" value="1"/>
</dbReference>
<dbReference type="InterPro" id="IPR001650">
    <property type="entry name" value="Helicase_C-like"/>
</dbReference>
<proteinExistence type="predicted"/>
<feature type="domain" description="Helicase ATP-binding" evidence="3">
    <location>
        <begin position="262"/>
        <end position="409"/>
    </location>
</feature>
<dbReference type="Pfam" id="PF00176">
    <property type="entry name" value="SNF2-rel_dom"/>
    <property type="match status" value="1"/>
</dbReference>
<evidence type="ECO:0000256" key="1">
    <source>
        <dbReference type="ARBA" id="ARBA00022801"/>
    </source>
</evidence>
<feature type="domain" description="Helicase C-terminal" evidence="4">
    <location>
        <begin position="487"/>
        <end position="654"/>
    </location>
</feature>
<dbReference type="PROSITE" id="PS51192">
    <property type="entry name" value="HELICASE_ATP_BIND_1"/>
    <property type="match status" value="1"/>
</dbReference>
<accession>A0A3M6ATL0</accession>
<keyword evidence="2" id="KW-0067">ATP-binding</keyword>
<dbReference type="Proteomes" id="UP000272241">
    <property type="component" value="Unassembled WGS sequence"/>
</dbReference>
<sequence>MYGQGALIMTAPRLMNKRPVLLRKAVYDGYDFGLSLSYLEGANKLLLRRGGFFIRRSDHPLNQFWRVPKAKLLDDLDVLYSELAELADGKHIESWQAFRDRITGAQSDTHRDAFTWGMKFRLAPLAEGGVILSGDFHPGAVAIAKRMRGVFLSAGKAWRVTGTAELVRSNLILELGLAEDQFEILDTLQELLADGSVKAVSEVTSISLGGHSPESTKSEEEVSDSGIYLASVPSIKNTELTSAEIDKGLGGFSLMDHQPAGIRHLLQRTSALLADDMGLGKTRQAVIAAGIRAQGKPVLVIVLNSLIINWQREILMVFPQAQIAMQTFDANAGWIIVNYERLGDFVMHANRFAVMVIDEAHRLKEPTAAWTRHGFDIAAQVQNRYLLTGTPVLNREAELHTLLRLSGHPIGQLPLNQFCERFAGSPEFRKTLRDEISDWMLRRRKDVLPNLKGKQRQTVPVILSQIERDEYNQIMRSDQHRFARLGALRQLLERVKVRIVADLMAELDVDDKVILFCEYQESVATLREHCLKMGVGCVTLVGSDSPKKRQKAIDAFQQDPDCRVFIGTRSAAGTGYNLTAANYVFFLGLPYTPGLQDQAEDRAYRNGQLRMVVVKIPLAEDTIDQQLWQMLIDKRALASDLIDPEAEESSKKALADSLLMSNAYCS</sequence>
<dbReference type="SMART" id="SM00490">
    <property type="entry name" value="HELICc"/>
    <property type="match status" value="1"/>
</dbReference>
<dbReference type="CDD" id="cd18793">
    <property type="entry name" value="SF2_C_SNF"/>
    <property type="match status" value="1"/>
</dbReference>
<comment type="caution">
    <text evidence="5">The sequence shown here is derived from an EMBL/GenBank/DDBJ whole genome shotgun (WGS) entry which is preliminary data.</text>
</comment>
<evidence type="ECO:0000313" key="6">
    <source>
        <dbReference type="Proteomes" id="UP000272241"/>
    </source>
</evidence>
<dbReference type="InterPro" id="IPR038718">
    <property type="entry name" value="SNF2-like_sf"/>
</dbReference>
<keyword evidence="2" id="KW-0347">Helicase</keyword>
<dbReference type="GO" id="GO:0031297">
    <property type="term" value="P:replication fork processing"/>
    <property type="evidence" value="ECO:0007669"/>
    <property type="project" value="TreeGrafter"/>
</dbReference>
<evidence type="ECO:0000313" key="5">
    <source>
        <dbReference type="EMBL" id="RMV22492.1"/>
    </source>
</evidence>
<evidence type="ECO:0000256" key="2">
    <source>
        <dbReference type="ARBA" id="ARBA00022806"/>
    </source>
</evidence>
<evidence type="ECO:0000259" key="3">
    <source>
        <dbReference type="PROSITE" id="PS51192"/>
    </source>
</evidence>
<keyword evidence="2" id="KW-0547">Nucleotide-binding</keyword>
<name>A0A3M6ATL0_PSESS</name>
<keyword evidence="1" id="KW-0378">Hydrolase</keyword>
<dbReference type="GO" id="GO:0006281">
    <property type="term" value="P:DNA repair"/>
    <property type="evidence" value="ECO:0007669"/>
    <property type="project" value="TreeGrafter"/>
</dbReference>
<dbReference type="Pfam" id="PF00271">
    <property type="entry name" value="Helicase_C"/>
    <property type="match status" value="1"/>
</dbReference>
<dbReference type="InterPro" id="IPR000330">
    <property type="entry name" value="SNF2_N"/>
</dbReference>
<dbReference type="InterPro" id="IPR049730">
    <property type="entry name" value="SNF2/RAD54-like_C"/>
</dbReference>
<dbReference type="SUPFAM" id="SSF52540">
    <property type="entry name" value="P-loop containing nucleoside triphosphate hydrolases"/>
    <property type="match status" value="2"/>
</dbReference>
<dbReference type="SMART" id="SM00487">
    <property type="entry name" value="DEXDc"/>
    <property type="match status" value="1"/>
</dbReference>
<dbReference type="PANTHER" id="PTHR45766:SF6">
    <property type="entry name" value="SWI_SNF-RELATED MATRIX-ASSOCIATED ACTIN-DEPENDENT REGULATOR OF CHROMATIN SUBFAMILY A-LIKE PROTEIN 1"/>
    <property type="match status" value="1"/>
</dbReference>
<organism evidence="5 6">
    <name type="scientific">Pseudomonas savastanoi</name>
    <name type="common">Pseudomonas syringae pv. savastanoi</name>
    <dbReference type="NCBI Taxonomy" id="29438"/>
    <lineage>
        <taxon>Bacteria</taxon>
        <taxon>Pseudomonadati</taxon>
        <taxon>Pseudomonadota</taxon>
        <taxon>Gammaproteobacteria</taxon>
        <taxon>Pseudomonadales</taxon>
        <taxon>Pseudomonadaceae</taxon>
        <taxon>Pseudomonas</taxon>
    </lineage>
</organism>
<dbReference type="GO" id="GO:0004386">
    <property type="term" value="F:helicase activity"/>
    <property type="evidence" value="ECO:0007669"/>
    <property type="project" value="UniProtKB-KW"/>
</dbReference>
<dbReference type="PROSITE" id="PS51194">
    <property type="entry name" value="HELICASE_CTER"/>
    <property type="match status" value="1"/>
</dbReference>
<dbReference type="Gene3D" id="3.40.50.10810">
    <property type="entry name" value="Tandem AAA-ATPase domain"/>
    <property type="match status" value="1"/>
</dbReference>
<gene>
    <name evidence="5" type="ORF">ALP15_04340</name>
</gene>
<dbReference type="GO" id="GO:0005524">
    <property type="term" value="F:ATP binding"/>
    <property type="evidence" value="ECO:0007669"/>
    <property type="project" value="InterPro"/>
</dbReference>
<dbReference type="Gene3D" id="3.40.50.300">
    <property type="entry name" value="P-loop containing nucleotide triphosphate hydrolases"/>
    <property type="match status" value="1"/>
</dbReference>
<evidence type="ECO:0000259" key="4">
    <source>
        <dbReference type="PROSITE" id="PS51194"/>
    </source>
</evidence>
<dbReference type="GO" id="GO:0016787">
    <property type="term" value="F:hydrolase activity"/>
    <property type="evidence" value="ECO:0007669"/>
    <property type="project" value="UniProtKB-KW"/>
</dbReference>
<reference evidence="5 6" key="1">
    <citation type="submission" date="2018-08" db="EMBL/GenBank/DDBJ databases">
        <title>Recombination of ecologically and evolutionarily significant loci maintains genetic cohesion in the Pseudomonas syringae species complex.</title>
        <authorList>
            <person name="Dillon M."/>
            <person name="Thakur S."/>
            <person name="Almeida R.N.D."/>
            <person name="Weir B.S."/>
            <person name="Guttman D.S."/>
        </authorList>
    </citation>
    <scope>NUCLEOTIDE SEQUENCE [LARGE SCALE GENOMIC DNA]</scope>
    <source>
        <strain evidence="5 6">ICMP 11895</strain>
    </source>
</reference>
<dbReference type="PANTHER" id="PTHR45766">
    <property type="entry name" value="DNA ANNEALING HELICASE AND ENDONUCLEASE ZRANB3 FAMILY MEMBER"/>
    <property type="match status" value="1"/>
</dbReference>
<dbReference type="InterPro" id="IPR014001">
    <property type="entry name" value="Helicase_ATP-bd"/>
</dbReference>